<accession>Q58KE8</accession>
<dbReference type="GO" id="GO:0003677">
    <property type="term" value="F:DNA binding"/>
    <property type="evidence" value="ECO:0007669"/>
    <property type="project" value="UniProtKB-KW"/>
</dbReference>
<proteinExistence type="predicted"/>
<geneLocation type="plasmid" evidence="2">
    <name>p49879.1</name>
</geneLocation>
<protein>
    <submittedName>
        <fullName evidence="2">ORF62</fullName>
    </submittedName>
</protein>
<dbReference type="EMBL" id="AY941098">
    <property type="protein sequence ID" value="AAX36032.1"/>
    <property type="molecule type" value="Genomic_DNA"/>
</dbReference>
<organism evidence="2">
    <name type="scientific">Leptospirillum ferrooxidans</name>
    <dbReference type="NCBI Taxonomy" id="180"/>
    <lineage>
        <taxon>Bacteria</taxon>
        <taxon>Pseudomonadati</taxon>
        <taxon>Nitrospirota</taxon>
        <taxon>Nitrospiria</taxon>
        <taxon>Nitrospirales</taxon>
        <taxon>Nitrospiraceae</taxon>
        <taxon>Leptospirillum</taxon>
    </lineage>
</organism>
<keyword evidence="1" id="KW-0238">DNA-binding</keyword>
<sequence length="62" mass="6528">MIDGALALIVETVAQGGEVGLVGFGKFRPVSRTLWAVPAFAAGKHFLEALKKNPDLPPGDPR</sequence>
<evidence type="ECO:0000256" key="1">
    <source>
        <dbReference type="ARBA" id="ARBA00023125"/>
    </source>
</evidence>
<gene>
    <name evidence="2" type="primary">ORF62</name>
</gene>
<evidence type="ECO:0000313" key="2">
    <source>
        <dbReference type="EMBL" id="AAX36032.1"/>
    </source>
</evidence>
<dbReference type="SUPFAM" id="SSF47729">
    <property type="entry name" value="IHF-like DNA-binding proteins"/>
    <property type="match status" value="1"/>
</dbReference>
<dbReference type="AlphaFoldDB" id="Q58KE8"/>
<dbReference type="RefSeq" id="WP_011264489.1">
    <property type="nucleotide sequence ID" value="NC_006907.1"/>
</dbReference>
<name>Q58KE8_9BACT</name>
<keyword evidence="2" id="KW-0614">Plasmid</keyword>
<dbReference type="InterPro" id="IPR010992">
    <property type="entry name" value="IHF-like_DNA-bd_dom_sf"/>
</dbReference>
<reference evidence="2" key="1">
    <citation type="journal article" date="2005" name="Appl. Environ. Microbiol.">
        <title>Isolation, Sequence Analysis, and Comparison of Two Plasmids (28 and 29 Kilobases) from the Biomining Bacterium Leptospirillum ferrooxidans ATCC 49879.</title>
        <authorList>
            <person name="Coram N.J."/>
            <person name="van Zyl L.J."/>
            <person name="Rawlings D.E."/>
        </authorList>
    </citation>
    <scope>NUCLEOTIDE SEQUENCE</scope>
    <source>
        <strain evidence="2">ATCC 49879</strain>
        <plasmid evidence="2">p49879.1</plasmid>
    </source>
</reference>